<evidence type="ECO:0000313" key="2">
    <source>
        <dbReference type="Proteomes" id="UP000252023"/>
    </source>
</evidence>
<dbReference type="InterPro" id="IPR008711">
    <property type="entry name" value="Recombinase_NinB"/>
</dbReference>
<dbReference type="Pfam" id="PF05772">
    <property type="entry name" value="NinB"/>
    <property type="match status" value="1"/>
</dbReference>
<dbReference type="Gene3D" id="1.10.3790.10">
    <property type="entry name" value="NinB"/>
    <property type="match status" value="1"/>
</dbReference>
<reference evidence="2" key="1">
    <citation type="submission" date="2018-07" db="EMBL/GenBank/DDBJ databases">
        <title>Genome sequencing of Paracoccus sp. SC2-6.</title>
        <authorList>
            <person name="Heo J."/>
            <person name="Kim S.-J."/>
            <person name="Kwon S.-W."/>
        </authorList>
    </citation>
    <scope>NUCLEOTIDE SEQUENCE [LARGE SCALE GENOMIC DNA]</scope>
    <source>
        <strain evidence="2">SC2-6</strain>
    </source>
</reference>
<dbReference type="InterPro" id="IPR036619">
    <property type="entry name" value="NinB_sf"/>
</dbReference>
<sequence length="131" mass="14258">MQGQTVILADLDQRILAKHLIDIAPAGAVANIREATRSSEQNAKMWAMLSDIARAAPEGRKMPTETWKAAFMSALGHEIMWQPGLDGNPPFPAGFRSSRLTKAQMADLITFIAEYGDRHGVRWSGPGEVAA</sequence>
<protein>
    <recommendedName>
        <fullName evidence="3">NinB family protein</fullName>
    </recommendedName>
</protein>
<dbReference type="Proteomes" id="UP000252023">
    <property type="component" value="Chromosome"/>
</dbReference>
<accession>A0A344PPA6</accession>
<dbReference type="SUPFAM" id="SSF103370">
    <property type="entry name" value="NinB"/>
    <property type="match status" value="1"/>
</dbReference>
<dbReference type="AlphaFoldDB" id="A0A344PPA6"/>
<dbReference type="KEGG" id="pars:DRW48_10300"/>
<evidence type="ECO:0008006" key="3">
    <source>
        <dbReference type="Google" id="ProtNLM"/>
    </source>
</evidence>
<dbReference type="EMBL" id="CP030918">
    <property type="protein sequence ID" value="AXC51211.1"/>
    <property type="molecule type" value="Genomic_DNA"/>
</dbReference>
<keyword evidence="2" id="KW-1185">Reference proteome</keyword>
<name>A0A344PPA6_9RHOB</name>
<evidence type="ECO:0000313" key="1">
    <source>
        <dbReference type="EMBL" id="AXC51211.1"/>
    </source>
</evidence>
<dbReference type="OrthoDB" id="7210800at2"/>
<organism evidence="1 2">
    <name type="scientific">Paracoccus suum</name>
    <dbReference type="NCBI Taxonomy" id="2259340"/>
    <lineage>
        <taxon>Bacteria</taxon>
        <taxon>Pseudomonadati</taxon>
        <taxon>Pseudomonadota</taxon>
        <taxon>Alphaproteobacteria</taxon>
        <taxon>Rhodobacterales</taxon>
        <taxon>Paracoccaceae</taxon>
        <taxon>Paracoccus</taxon>
    </lineage>
</organism>
<gene>
    <name evidence="1" type="ORF">DRW48_10300</name>
</gene>
<proteinExistence type="predicted"/>